<sequence length="139" mass="15246">MNLGPFTRLLHSPNILPMISISSPLKKTYLLLPLCGSLGSPLLPKLSKLIVMLVSCAMEPWQVLVVLSWIAVVLRFVAVLVVAMSQLSSIWSIFPFGEAYFLLGIVVIEMLSVRLTTLRPSSSFNGMMSLLPVIMLLSS</sequence>
<organism evidence="2 3">
    <name type="scientific">Stylosanthes scabra</name>
    <dbReference type="NCBI Taxonomy" id="79078"/>
    <lineage>
        <taxon>Eukaryota</taxon>
        <taxon>Viridiplantae</taxon>
        <taxon>Streptophyta</taxon>
        <taxon>Embryophyta</taxon>
        <taxon>Tracheophyta</taxon>
        <taxon>Spermatophyta</taxon>
        <taxon>Magnoliopsida</taxon>
        <taxon>eudicotyledons</taxon>
        <taxon>Gunneridae</taxon>
        <taxon>Pentapetalae</taxon>
        <taxon>rosids</taxon>
        <taxon>fabids</taxon>
        <taxon>Fabales</taxon>
        <taxon>Fabaceae</taxon>
        <taxon>Papilionoideae</taxon>
        <taxon>50 kb inversion clade</taxon>
        <taxon>dalbergioids sensu lato</taxon>
        <taxon>Dalbergieae</taxon>
        <taxon>Pterocarpus clade</taxon>
        <taxon>Stylosanthes</taxon>
    </lineage>
</organism>
<accession>A0ABU6VTG7</accession>
<evidence type="ECO:0000313" key="2">
    <source>
        <dbReference type="EMBL" id="MED6176496.1"/>
    </source>
</evidence>
<dbReference type="EMBL" id="JASCZI010152659">
    <property type="protein sequence ID" value="MED6176496.1"/>
    <property type="molecule type" value="Genomic_DNA"/>
</dbReference>
<dbReference type="Proteomes" id="UP001341840">
    <property type="component" value="Unassembled WGS sequence"/>
</dbReference>
<protein>
    <submittedName>
        <fullName evidence="2">Uncharacterized protein</fullName>
    </submittedName>
</protein>
<gene>
    <name evidence="2" type="ORF">PIB30_088744</name>
</gene>
<evidence type="ECO:0000256" key="1">
    <source>
        <dbReference type="SAM" id="Phobius"/>
    </source>
</evidence>
<feature type="transmembrane region" description="Helical" evidence="1">
    <location>
        <begin position="90"/>
        <end position="111"/>
    </location>
</feature>
<proteinExistence type="predicted"/>
<keyword evidence="1" id="KW-0472">Membrane</keyword>
<name>A0ABU6VTG7_9FABA</name>
<keyword evidence="1" id="KW-0812">Transmembrane</keyword>
<evidence type="ECO:0000313" key="3">
    <source>
        <dbReference type="Proteomes" id="UP001341840"/>
    </source>
</evidence>
<feature type="transmembrane region" description="Helical" evidence="1">
    <location>
        <begin position="63"/>
        <end position="84"/>
    </location>
</feature>
<keyword evidence="1" id="KW-1133">Transmembrane helix</keyword>
<keyword evidence="3" id="KW-1185">Reference proteome</keyword>
<comment type="caution">
    <text evidence="2">The sequence shown here is derived from an EMBL/GenBank/DDBJ whole genome shotgun (WGS) entry which is preliminary data.</text>
</comment>
<reference evidence="2 3" key="1">
    <citation type="journal article" date="2023" name="Plants (Basel)">
        <title>Bridging the Gap: Combining Genomics and Transcriptomics Approaches to Understand Stylosanthes scabra, an Orphan Legume from the Brazilian Caatinga.</title>
        <authorList>
            <person name="Ferreira-Neto J.R.C."/>
            <person name="da Silva M.D."/>
            <person name="Binneck E."/>
            <person name="de Melo N.F."/>
            <person name="da Silva R.H."/>
            <person name="de Melo A.L.T.M."/>
            <person name="Pandolfi V."/>
            <person name="Bustamante F.O."/>
            <person name="Brasileiro-Vidal A.C."/>
            <person name="Benko-Iseppon A.M."/>
        </authorList>
    </citation>
    <scope>NUCLEOTIDE SEQUENCE [LARGE SCALE GENOMIC DNA]</scope>
    <source>
        <tissue evidence="2">Leaves</tissue>
    </source>
</reference>